<keyword evidence="1" id="KW-1133">Transmembrane helix</keyword>
<name>A0A1F7UTL7_9BACT</name>
<keyword evidence="1" id="KW-0472">Membrane</keyword>
<proteinExistence type="predicted"/>
<evidence type="ECO:0000256" key="1">
    <source>
        <dbReference type="SAM" id="Phobius"/>
    </source>
</evidence>
<keyword evidence="1" id="KW-0812">Transmembrane</keyword>
<comment type="caution">
    <text evidence="2">The sequence shown here is derived from an EMBL/GenBank/DDBJ whole genome shotgun (WGS) entry which is preliminary data.</text>
</comment>
<feature type="transmembrane region" description="Helical" evidence="1">
    <location>
        <begin position="35"/>
        <end position="56"/>
    </location>
</feature>
<dbReference type="AlphaFoldDB" id="A0A1F7UTL7"/>
<dbReference type="STRING" id="1802401.A3B21_01540"/>
<evidence type="ECO:0000313" key="3">
    <source>
        <dbReference type="Proteomes" id="UP000176897"/>
    </source>
</evidence>
<evidence type="ECO:0008006" key="4">
    <source>
        <dbReference type="Google" id="ProtNLM"/>
    </source>
</evidence>
<evidence type="ECO:0000313" key="2">
    <source>
        <dbReference type="EMBL" id="OGL81064.1"/>
    </source>
</evidence>
<sequence>MLRRSKSAIFRFHKSEKKNLGNPFRFHAAASPMHLPVWLSISLTALILSGGLYWLFFSTTFAIRQIRVDSKLYISSDTLAAQIKNQMAQFRWRIIPQRNIFAFNSEKFMQNISTEFALSNAYLKKDRPDTLFLTISDPPREALWSSKGIQYAIDAQGLIAGIITISAQNATILYDTSNSTPALKDQVVSTNLLHFVVVVLQDEMIKNLGPKFFIIEKANDTDIQLKLAEGWKAYFDTTGDPKTQLANLDLILRNTMPPDKRNKLDYIDLRFGEKVYYKYH</sequence>
<organism evidence="2 3">
    <name type="scientific">Candidatus Uhrbacteria bacterium RIFCSPLOWO2_01_FULL_47_24</name>
    <dbReference type="NCBI Taxonomy" id="1802401"/>
    <lineage>
        <taxon>Bacteria</taxon>
        <taxon>Candidatus Uhriibacteriota</taxon>
    </lineage>
</organism>
<protein>
    <recommendedName>
        <fullName evidence="4">POTRA domain-containing protein</fullName>
    </recommendedName>
</protein>
<dbReference type="Proteomes" id="UP000176897">
    <property type="component" value="Unassembled WGS sequence"/>
</dbReference>
<dbReference type="EMBL" id="MGEJ01000010">
    <property type="protein sequence ID" value="OGL81064.1"/>
    <property type="molecule type" value="Genomic_DNA"/>
</dbReference>
<gene>
    <name evidence="2" type="ORF">A3B21_01540</name>
</gene>
<reference evidence="2 3" key="1">
    <citation type="journal article" date="2016" name="Nat. Commun.">
        <title>Thousands of microbial genomes shed light on interconnected biogeochemical processes in an aquifer system.</title>
        <authorList>
            <person name="Anantharaman K."/>
            <person name="Brown C.T."/>
            <person name="Hug L.A."/>
            <person name="Sharon I."/>
            <person name="Castelle C.J."/>
            <person name="Probst A.J."/>
            <person name="Thomas B.C."/>
            <person name="Singh A."/>
            <person name="Wilkins M.J."/>
            <person name="Karaoz U."/>
            <person name="Brodie E.L."/>
            <person name="Williams K.H."/>
            <person name="Hubbard S.S."/>
            <person name="Banfield J.F."/>
        </authorList>
    </citation>
    <scope>NUCLEOTIDE SEQUENCE [LARGE SCALE GENOMIC DNA]</scope>
</reference>
<accession>A0A1F7UTL7</accession>